<evidence type="ECO:0000313" key="1">
    <source>
        <dbReference type="EMBL" id="CAG9171185.1"/>
    </source>
</evidence>
<dbReference type="Proteomes" id="UP000721236">
    <property type="component" value="Unassembled WGS sequence"/>
</dbReference>
<protein>
    <recommendedName>
        <fullName evidence="3">DUF2946 domain-containing protein</fullName>
    </recommendedName>
</protein>
<name>A0ABM8WUK9_9BURK</name>
<dbReference type="InterPro" id="IPR021333">
    <property type="entry name" value="DUF2946"/>
</dbReference>
<dbReference type="EMBL" id="CAJZAH010000002">
    <property type="protein sequence ID" value="CAG9171185.1"/>
    <property type="molecule type" value="Genomic_DNA"/>
</dbReference>
<evidence type="ECO:0000313" key="2">
    <source>
        <dbReference type="Proteomes" id="UP000721236"/>
    </source>
</evidence>
<keyword evidence="2" id="KW-1185">Reference proteome</keyword>
<gene>
    <name evidence="1" type="ORF">LMG21510_01571</name>
</gene>
<sequence length="163" mass="17228">MIESDRNLKSEAATSPVDMNRIARCFTAWIALAAFVFATLAPSVAHAFEARRLPAIWVHLCSADGPRMIELTGADHAMHGEHADHAAHAGDDGQAGGDAHEGHEANGGHCLLCFLTGAPPRDVSTEAGLAPATATTLPYLFLRAPRTLFTWATSQPRAPPQAA</sequence>
<reference evidence="1 2" key="1">
    <citation type="submission" date="2021-08" db="EMBL/GenBank/DDBJ databases">
        <authorList>
            <person name="Peeters C."/>
        </authorList>
    </citation>
    <scope>NUCLEOTIDE SEQUENCE [LARGE SCALE GENOMIC DNA]</scope>
    <source>
        <strain evidence="1 2">LMG 21510</strain>
    </source>
</reference>
<comment type="caution">
    <text evidence="1">The sequence shown here is derived from an EMBL/GenBank/DDBJ whole genome shotgun (WGS) entry which is preliminary data.</text>
</comment>
<organism evidence="1 2">
    <name type="scientific">Cupriavidus respiraculi</name>
    <dbReference type="NCBI Taxonomy" id="195930"/>
    <lineage>
        <taxon>Bacteria</taxon>
        <taxon>Pseudomonadati</taxon>
        <taxon>Pseudomonadota</taxon>
        <taxon>Betaproteobacteria</taxon>
        <taxon>Burkholderiales</taxon>
        <taxon>Burkholderiaceae</taxon>
        <taxon>Cupriavidus</taxon>
    </lineage>
</organism>
<proteinExistence type="predicted"/>
<evidence type="ECO:0008006" key="3">
    <source>
        <dbReference type="Google" id="ProtNLM"/>
    </source>
</evidence>
<accession>A0ABM8WUK9</accession>
<dbReference type="Pfam" id="PF11162">
    <property type="entry name" value="DUF2946"/>
    <property type="match status" value="1"/>
</dbReference>